<dbReference type="Proteomes" id="UP000287651">
    <property type="component" value="Unassembled WGS sequence"/>
</dbReference>
<sequence>MFGDLCGLFKKSTRASPNLDAFQRDRRRRAVISDQGLGLDQCRDEEGNAGSNSGRGVLVSLRRKGCSANL</sequence>
<proteinExistence type="predicted"/>
<reference evidence="1 2" key="1">
    <citation type="journal article" date="2014" name="Agronomy (Basel)">
        <title>A Draft Genome Sequence for Ensete ventricosum, the Drought-Tolerant Tree Against Hunger.</title>
        <authorList>
            <person name="Harrison J."/>
            <person name="Moore K.A."/>
            <person name="Paszkiewicz K."/>
            <person name="Jones T."/>
            <person name="Grant M."/>
            <person name="Ambacheew D."/>
            <person name="Muzemil S."/>
            <person name="Studholme D.J."/>
        </authorList>
    </citation>
    <scope>NUCLEOTIDE SEQUENCE [LARGE SCALE GENOMIC DNA]</scope>
</reference>
<accession>A0A426Y025</accession>
<gene>
    <name evidence="1" type="ORF">B296_00055354</name>
</gene>
<name>A0A426Y025_ENSVE</name>
<evidence type="ECO:0000313" key="1">
    <source>
        <dbReference type="EMBL" id="RRT45086.1"/>
    </source>
</evidence>
<protein>
    <submittedName>
        <fullName evidence="1">Uncharacterized protein</fullName>
    </submittedName>
</protein>
<comment type="caution">
    <text evidence="1">The sequence shown here is derived from an EMBL/GenBank/DDBJ whole genome shotgun (WGS) entry which is preliminary data.</text>
</comment>
<evidence type="ECO:0000313" key="2">
    <source>
        <dbReference type="Proteomes" id="UP000287651"/>
    </source>
</evidence>
<organism evidence="1 2">
    <name type="scientific">Ensete ventricosum</name>
    <name type="common">Abyssinian banana</name>
    <name type="synonym">Musa ensete</name>
    <dbReference type="NCBI Taxonomy" id="4639"/>
    <lineage>
        <taxon>Eukaryota</taxon>
        <taxon>Viridiplantae</taxon>
        <taxon>Streptophyta</taxon>
        <taxon>Embryophyta</taxon>
        <taxon>Tracheophyta</taxon>
        <taxon>Spermatophyta</taxon>
        <taxon>Magnoliopsida</taxon>
        <taxon>Liliopsida</taxon>
        <taxon>Zingiberales</taxon>
        <taxon>Musaceae</taxon>
        <taxon>Ensete</taxon>
    </lineage>
</organism>
<dbReference type="AlphaFoldDB" id="A0A426Y025"/>
<dbReference type="EMBL" id="AMZH03016054">
    <property type="protein sequence ID" value="RRT45086.1"/>
    <property type="molecule type" value="Genomic_DNA"/>
</dbReference>